<feature type="domain" description="GGDEF" evidence="2">
    <location>
        <begin position="65"/>
        <end position="203"/>
    </location>
</feature>
<protein>
    <recommendedName>
        <fullName evidence="2">GGDEF domain-containing protein</fullName>
    </recommendedName>
</protein>
<evidence type="ECO:0000313" key="4">
    <source>
        <dbReference type="Proteomes" id="UP000177652"/>
    </source>
</evidence>
<organism evidence="3 4">
    <name type="scientific">Candidatus Kaiserbacteria bacterium RIFCSPHIGHO2_02_FULL_55_20</name>
    <dbReference type="NCBI Taxonomy" id="1798497"/>
    <lineage>
        <taxon>Bacteria</taxon>
        <taxon>Candidatus Kaiseribacteriota</taxon>
    </lineage>
</organism>
<evidence type="ECO:0000256" key="1">
    <source>
        <dbReference type="SAM" id="MobiDB-lite"/>
    </source>
</evidence>
<accession>A0A1F6DY20</accession>
<proteinExistence type="predicted"/>
<dbReference type="PANTHER" id="PTHR45138:SF9">
    <property type="entry name" value="DIGUANYLATE CYCLASE DGCM-RELATED"/>
    <property type="match status" value="1"/>
</dbReference>
<dbReference type="GO" id="GO:0052621">
    <property type="term" value="F:diguanylate cyclase activity"/>
    <property type="evidence" value="ECO:0007669"/>
    <property type="project" value="TreeGrafter"/>
</dbReference>
<dbReference type="Proteomes" id="UP000177652">
    <property type="component" value="Unassembled WGS sequence"/>
</dbReference>
<dbReference type="InterPro" id="IPR000160">
    <property type="entry name" value="GGDEF_dom"/>
</dbReference>
<evidence type="ECO:0000259" key="2">
    <source>
        <dbReference type="PROSITE" id="PS50887"/>
    </source>
</evidence>
<feature type="compositionally biased region" description="Basic and acidic residues" evidence="1">
    <location>
        <begin position="184"/>
        <end position="194"/>
    </location>
</feature>
<sequence length="203" mass="22564">MLEGFSLNADTEGKEAQSLMNATERRELEMKNLQELADVDGLTGILNRRAFDERMATAMEADAAGPLSVVVMDIDHFKDLNDHYGHDLGDRVLRDFGKILKSKARPRIDHAGRIGGEEFALGLVGLNADAAQEIAETIRREAEDQLMFSGEEKIKITVSCGVVERREGEKLPALMKRGDETMYTAKRDEEDGTKGRNRVITAK</sequence>
<dbReference type="SMART" id="SM00267">
    <property type="entry name" value="GGDEF"/>
    <property type="match status" value="1"/>
</dbReference>
<dbReference type="STRING" id="1798497.A3D71_04775"/>
<dbReference type="PANTHER" id="PTHR45138">
    <property type="entry name" value="REGULATORY COMPONENTS OF SENSORY TRANSDUCTION SYSTEM"/>
    <property type="match status" value="1"/>
</dbReference>
<dbReference type="NCBIfam" id="TIGR00254">
    <property type="entry name" value="GGDEF"/>
    <property type="match status" value="1"/>
</dbReference>
<dbReference type="Pfam" id="PF00990">
    <property type="entry name" value="GGDEF"/>
    <property type="match status" value="1"/>
</dbReference>
<gene>
    <name evidence="3" type="ORF">A3D71_04775</name>
</gene>
<dbReference type="Gene3D" id="3.30.70.270">
    <property type="match status" value="1"/>
</dbReference>
<dbReference type="EMBL" id="MFLK01000012">
    <property type="protein sequence ID" value="OGG66334.1"/>
    <property type="molecule type" value="Genomic_DNA"/>
</dbReference>
<comment type="caution">
    <text evidence="3">The sequence shown here is derived from an EMBL/GenBank/DDBJ whole genome shotgun (WGS) entry which is preliminary data.</text>
</comment>
<dbReference type="AlphaFoldDB" id="A0A1F6DY20"/>
<name>A0A1F6DY20_9BACT</name>
<dbReference type="InterPro" id="IPR043128">
    <property type="entry name" value="Rev_trsase/Diguanyl_cyclase"/>
</dbReference>
<dbReference type="CDD" id="cd01949">
    <property type="entry name" value="GGDEF"/>
    <property type="match status" value="1"/>
</dbReference>
<feature type="region of interest" description="Disordered" evidence="1">
    <location>
        <begin position="184"/>
        <end position="203"/>
    </location>
</feature>
<evidence type="ECO:0000313" key="3">
    <source>
        <dbReference type="EMBL" id="OGG66334.1"/>
    </source>
</evidence>
<dbReference type="PROSITE" id="PS50887">
    <property type="entry name" value="GGDEF"/>
    <property type="match status" value="1"/>
</dbReference>
<dbReference type="InterPro" id="IPR050469">
    <property type="entry name" value="Diguanylate_Cyclase"/>
</dbReference>
<reference evidence="3 4" key="1">
    <citation type="journal article" date="2016" name="Nat. Commun.">
        <title>Thousands of microbial genomes shed light on interconnected biogeochemical processes in an aquifer system.</title>
        <authorList>
            <person name="Anantharaman K."/>
            <person name="Brown C.T."/>
            <person name="Hug L.A."/>
            <person name="Sharon I."/>
            <person name="Castelle C.J."/>
            <person name="Probst A.J."/>
            <person name="Thomas B.C."/>
            <person name="Singh A."/>
            <person name="Wilkins M.J."/>
            <person name="Karaoz U."/>
            <person name="Brodie E.L."/>
            <person name="Williams K.H."/>
            <person name="Hubbard S.S."/>
            <person name="Banfield J.F."/>
        </authorList>
    </citation>
    <scope>NUCLEOTIDE SEQUENCE [LARGE SCALE GENOMIC DNA]</scope>
</reference>
<dbReference type="FunFam" id="3.30.70.270:FF:000001">
    <property type="entry name" value="Diguanylate cyclase domain protein"/>
    <property type="match status" value="1"/>
</dbReference>
<dbReference type="SUPFAM" id="SSF55073">
    <property type="entry name" value="Nucleotide cyclase"/>
    <property type="match status" value="1"/>
</dbReference>
<dbReference type="InterPro" id="IPR029787">
    <property type="entry name" value="Nucleotide_cyclase"/>
</dbReference>